<dbReference type="EMBL" id="DUZY01000001">
    <property type="protein sequence ID" value="DAD20475.1"/>
    <property type="molecule type" value="Genomic_DNA"/>
</dbReference>
<reference evidence="2 3" key="1">
    <citation type="journal article" date="2020" name="Mol. Biol. Evol.">
        <title>Distinct Expression and Methylation Patterns for Genes with Different Fates following a Single Whole-Genome Duplication in Flowering Plants.</title>
        <authorList>
            <person name="Shi T."/>
            <person name="Rahmani R.S."/>
            <person name="Gugger P.F."/>
            <person name="Wang M."/>
            <person name="Li H."/>
            <person name="Zhang Y."/>
            <person name="Li Z."/>
            <person name="Wang Q."/>
            <person name="Van de Peer Y."/>
            <person name="Marchal K."/>
            <person name="Chen J."/>
        </authorList>
    </citation>
    <scope>NUCLEOTIDE SEQUENCE [LARGE SCALE GENOMIC DNA]</scope>
    <source>
        <tissue evidence="2">Leaf</tissue>
    </source>
</reference>
<dbReference type="NCBIfam" id="TIGR00756">
    <property type="entry name" value="PPR"/>
    <property type="match status" value="1"/>
</dbReference>
<dbReference type="InterPro" id="IPR002885">
    <property type="entry name" value="PPR_rpt"/>
</dbReference>
<accession>A0A822XNZ3</accession>
<evidence type="ECO:0000313" key="3">
    <source>
        <dbReference type="Proteomes" id="UP000607653"/>
    </source>
</evidence>
<comment type="caution">
    <text evidence="2">The sequence shown here is derived from an EMBL/GenBank/DDBJ whole genome shotgun (WGS) entry which is preliminary data.</text>
</comment>
<keyword evidence="1" id="KW-0677">Repeat</keyword>
<dbReference type="PANTHER" id="PTHR47926:SF524">
    <property type="entry name" value="(WILD MALAYSIAN BANANA) HYPOTHETICAL PROTEIN"/>
    <property type="match status" value="1"/>
</dbReference>
<keyword evidence="3" id="KW-1185">Reference proteome</keyword>
<evidence type="ECO:0000313" key="2">
    <source>
        <dbReference type="EMBL" id="DAD20475.1"/>
    </source>
</evidence>
<organism evidence="2 3">
    <name type="scientific">Nelumbo nucifera</name>
    <name type="common">Sacred lotus</name>
    <dbReference type="NCBI Taxonomy" id="4432"/>
    <lineage>
        <taxon>Eukaryota</taxon>
        <taxon>Viridiplantae</taxon>
        <taxon>Streptophyta</taxon>
        <taxon>Embryophyta</taxon>
        <taxon>Tracheophyta</taxon>
        <taxon>Spermatophyta</taxon>
        <taxon>Magnoliopsida</taxon>
        <taxon>Proteales</taxon>
        <taxon>Nelumbonaceae</taxon>
        <taxon>Nelumbo</taxon>
    </lineage>
</organism>
<dbReference type="Pfam" id="PF20431">
    <property type="entry name" value="E_motif"/>
    <property type="match status" value="1"/>
</dbReference>
<dbReference type="InterPro" id="IPR011990">
    <property type="entry name" value="TPR-like_helical_dom_sf"/>
</dbReference>
<gene>
    <name evidence="2" type="ORF">HUJ06_021938</name>
</gene>
<evidence type="ECO:0008006" key="4">
    <source>
        <dbReference type="Google" id="ProtNLM"/>
    </source>
</evidence>
<evidence type="ECO:0000256" key="1">
    <source>
        <dbReference type="ARBA" id="ARBA00022737"/>
    </source>
</evidence>
<proteinExistence type="predicted"/>
<dbReference type="InterPro" id="IPR046848">
    <property type="entry name" value="E_motif"/>
</dbReference>
<dbReference type="Pfam" id="PF12854">
    <property type="entry name" value="PPR_1"/>
    <property type="match status" value="1"/>
</dbReference>
<protein>
    <recommendedName>
        <fullName evidence="4">Pentatricopeptide repeat-containing protein</fullName>
    </recommendedName>
</protein>
<dbReference type="GO" id="GO:0009451">
    <property type="term" value="P:RNA modification"/>
    <property type="evidence" value="ECO:0007669"/>
    <property type="project" value="InterPro"/>
</dbReference>
<name>A0A822XNZ3_NELNU</name>
<dbReference type="GO" id="GO:0003723">
    <property type="term" value="F:RNA binding"/>
    <property type="evidence" value="ECO:0007669"/>
    <property type="project" value="InterPro"/>
</dbReference>
<sequence length="103" mass="11693">MGCRVFDSMVKDHHIEPSPVHYSCIVDMLGKARWLDEAKEFVRQMSTKPGLSALQSLLGAYRIHGNVEMDKRATEAFMQMEPMESSSYVLISNIYAKKGDGFF</sequence>
<dbReference type="InterPro" id="IPR046960">
    <property type="entry name" value="PPR_At4g14850-like_plant"/>
</dbReference>
<dbReference type="Proteomes" id="UP000607653">
    <property type="component" value="Unassembled WGS sequence"/>
</dbReference>
<dbReference type="PANTHER" id="PTHR47926">
    <property type="entry name" value="PENTATRICOPEPTIDE REPEAT-CONTAINING PROTEIN"/>
    <property type="match status" value="1"/>
</dbReference>
<dbReference type="Gene3D" id="1.25.40.10">
    <property type="entry name" value="Tetratricopeptide repeat domain"/>
    <property type="match status" value="1"/>
</dbReference>
<dbReference type="AlphaFoldDB" id="A0A822XNZ3"/>